<comment type="caution">
    <text evidence="1">The sequence shown here is derived from an EMBL/GenBank/DDBJ whole genome shotgun (WGS) entry which is preliminary data.</text>
</comment>
<name>A0ABP1QF29_9HEXA</name>
<feature type="non-terminal residue" evidence="1">
    <location>
        <position position="1"/>
    </location>
</feature>
<keyword evidence="2" id="KW-1185">Reference proteome</keyword>
<gene>
    <name evidence="1" type="ORF">ODALV1_LOCUS10735</name>
</gene>
<evidence type="ECO:0000313" key="2">
    <source>
        <dbReference type="Proteomes" id="UP001642540"/>
    </source>
</evidence>
<organism evidence="1 2">
    <name type="scientific">Orchesella dallaii</name>
    <dbReference type="NCBI Taxonomy" id="48710"/>
    <lineage>
        <taxon>Eukaryota</taxon>
        <taxon>Metazoa</taxon>
        <taxon>Ecdysozoa</taxon>
        <taxon>Arthropoda</taxon>
        <taxon>Hexapoda</taxon>
        <taxon>Collembola</taxon>
        <taxon>Entomobryomorpha</taxon>
        <taxon>Entomobryoidea</taxon>
        <taxon>Orchesellidae</taxon>
        <taxon>Orchesellinae</taxon>
        <taxon>Orchesella</taxon>
    </lineage>
</organism>
<sequence length="61" mass="6638">GQGHVLDMYVVCVKNLEDEAFSSLISSGNKQCFGGWHGHGMARHGFVGCIATLVVFKRTQL</sequence>
<protein>
    <submittedName>
        <fullName evidence="1">Uncharacterized protein</fullName>
    </submittedName>
</protein>
<accession>A0ABP1QF29</accession>
<evidence type="ECO:0000313" key="1">
    <source>
        <dbReference type="EMBL" id="CAL8101109.1"/>
    </source>
</evidence>
<dbReference type="EMBL" id="CAXLJM020000033">
    <property type="protein sequence ID" value="CAL8101109.1"/>
    <property type="molecule type" value="Genomic_DNA"/>
</dbReference>
<feature type="non-terminal residue" evidence="1">
    <location>
        <position position="61"/>
    </location>
</feature>
<reference evidence="1 2" key="1">
    <citation type="submission" date="2024-08" db="EMBL/GenBank/DDBJ databases">
        <authorList>
            <person name="Cucini C."/>
            <person name="Frati F."/>
        </authorList>
    </citation>
    <scope>NUCLEOTIDE SEQUENCE [LARGE SCALE GENOMIC DNA]</scope>
</reference>
<dbReference type="Proteomes" id="UP001642540">
    <property type="component" value="Unassembled WGS sequence"/>
</dbReference>
<proteinExistence type="predicted"/>